<comment type="function">
    <text evidence="6">Component of the Mediator complex, a coactivator involved in the regulated transcription of nearly all RNA polymerase II-dependent genes. Mediator functions as a bridge to convey information from gene-specific regulatory proteins to the basal RNA polymerase II transcription machinery.</text>
</comment>
<dbReference type="InterPro" id="IPR037212">
    <property type="entry name" value="Med7/Med21-like"/>
</dbReference>
<dbReference type="Proteomes" id="UP001224775">
    <property type="component" value="Unassembled WGS sequence"/>
</dbReference>
<evidence type="ECO:0000256" key="1">
    <source>
        <dbReference type="ARBA" id="ARBA00004123"/>
    </source>
</evidence>
<proteinExistence type="inferred from homology"/>
<feature type="compositionally biased region" description="Low complexity" evidence="7">
    <location>
        <begin position="139"/>
        <end position="154"/>
    </location>
</feature>
<gene>
    <name evidence="8" type="ORF">QTG54_016206</name>
</gene>
<dbReference type="GO" id="GO:0006357">
    <property type="term" value="P:regulation of transcription by RNA polymerase II"/>
    <property type="evidence" value="ECO:0007669"/>
    <property type="project" value="InterPro"/>
</dbReference>
<dbReference type="EMBL" id="JATAAI010000054">
    <property type="protein sequence ID" value="KAK1733068.1"/>
    <property type="molecule type" value="Genomic_DNA"/>
</dbReference>
<sequence length="278" mass="31241">MPDATKNATTSSPSTTKPDNQSTTIIGSSSENIGTTTTTINNDKDNNNNNETDGDDMLLVTEFPPPPYYYTLASHNKLTPPEIPHRAFRVAAKRVRQEKERARLESERIRLEAEVKDDSGDGDVGSGDVEDKSKDVVMTTTTDSQQQQDSNNNNNDDDDDDSIADPNNPNEPIVAVFGEIVEDPTLLLHTDQEDCNNPTILRDNVKRLNRSVLQGFLKLVSKLVHDPIENKSSRDELSHDIFLMLQECNKFREHQAREILIETLERQLERREGGLEVL</sequence>
<feature type="compositionally biased region" description="Polar residues" evidence="7">
    <location>
        <begin position="1"/>
        <end position="21"/>
    </location>
</feature>
<reference evidence="8" key="1">
    <citation type="submission" date="2023-06" db="EMBL/GenBank/DDBJ databases">
        <title>Survivors Of The Sea: Transcriptome response of Skeletonema marinoi to long-term dormancy.</title>
        <authorList>
            <person name="Pinder M.I.M."/>
            <person name="Kourtchenko O."/>
            <person name="Robertson E.K."/>
            <person name="Larsson T."/>
            <person name="Maumus F."/>
            <person name="Osuna-Cruz C.M."/>
            <person name="Vancaester E."/>
            <person name="Stenow R."/>
            <person name="Vandepoele K."/>
            <person name="Ploug H."/>
            <person name="Bruchert V."/>
            <person name="Godhe A."/>
            <person name="Topel M."/>
        </authorList>
    </citation>
    <scope>NUCLEOTIDE SEQUENCE</scope>
    <source>
        <strain evidence="8">R05AC</strain>
    </source>
</reference>
<comment type="caution">
    <text evidence="8">The sequence shown here is derived from an EMBL/GenBank/DDBJ whole genome shotgun (WGS) entry which is preliminary data.</text>
</comment>
<feature type="region of interest" description="Disordered" evidence="7">
    <location>
        <begin position="1"/>
        <end position="60"/>
    </location>
</feature>
<evidence type="ECO:0000256" key="2">
    <source>
        <dbReference type="ARBA" id="ARBA00009994"/>
    </source>
</evidence>
<evidence type="ECO:0000256" key="7">
    <source>
        <dbReference type="SAM" id="MobiDB-lite"/>
    </source>
</evidence>
<dbReference type="AlphaFoldDB" id="A0AAD8XT91"/>
<dbReference type="InterPro" id="IPR009244">
    <property type="entry name" value="Mediatior_Med7"/>
</dbReference>
<organism evidence="8 9">
    <name type="scientific">Skeletonema marinoi</name>
    <dbReference type="NCBI Taxonomy" id="267567"/>
    <lineage>
        <taxon>Eukaryota</taxon>
        <taxon>Sar</taxon>
        <taxon>Stramenopiles</taxon>
        <taxon>Ochrophyta</taxon>
        <taxon>Bacillariophyta</taxon>
        <taxon>Coscinodiscophyceae</taxon>
        <taxon>Thalassiosirophycidae</taxon>
        <taxon>Thalassiosirales</taxon>
        <taxon>Skeletonemataceae</taxon>
        <taxon>Skeletonema</taxon>
        <taxon>Skeletonema marinoi-dohrnii complex</taxon>
    </lineage>
</organism>
<feature type="region of interest" description="Disordered" evidence="7">
    <location>
        <begin position="113"/>
        <end position="171"/>
    </location>
</feature>
<evidence type="ECO:0000256" key="4">
    <source>
        <dbReference type="ARBA" id="ARBA00023163"/>
    </source>
</evidence>
<keyword evidence="6" id="KW-0010">Activator</keyword>
<dbReference type="SUPFAM" id="SSF140718">
    <property type="entry name" value="Mediator hinge subcomplex-like"/>
    <property type="match status" value="1"/>
</dbReference>
<name>A0AAD8XT91_9STRA</name>
<keyword evidence="5 6" id="KW-0539">Nucleus</keyword>
<evidence type="ECO:0000256" key="6">
    <source>
        <dbReference type="RuleBase" id="RU364060"/>
    </source>
</evidence>
<evidence type="ECO:0000313" key="9">
    <source>
        <dbReference type="Proteomes" id="UP001224775"/>
    </source>
</evidence>
<keyword evidence="9" id="KW-1185">Reference proteome</keyword>
<evidence type="ECO:0000256" key="5">
    <source>
        <dbReference type="ARBA" id="ARBA00023242"/>
    </source>
</evidence>
<dbReference type="Pfam" id="PF05983">
    <property type="entry name" value="Med7"/>
    <property type="match status" value="1"/>
</dbReference>
<comment type="subcellular location">
    <subcellularLocation>
        <location evidence="1 6">Nucleus</location>
    </subcellularLocation>
</comment>
<evidence type="ECO:0000256" key="3">
    <source>
        <dbReference type="ARBA" id="ARBA00023015"/>
    </source>
</evidence>
<protein>
    <recommendedName>
        <fullName evidence="6">Mediator of RNA polymerase II transcription subunit 7</fullName>
    </recommendedName>
</protein>
<keyword evidence="4 6" id="KW-0804">Transcription</keyword>
<feature type="compositionally biased region" description="Low complexity" evidence="7">
    <location>
        <begin position="22"/>
        <end position="51"/>
    </location>
</feature>
<dbReference type="GO" id="GO:0016592">
    <property type="term" value="C:mediator complex"/>
    <property type="evidence" value="ECO:0007669"/>
    <property type="project" value="InterPro"/>
</dbReference>
<dbReference type="Gene3D" id="6.10.140.200">
    <property type="match status" value="1"/>
</dbReference>
<feature type="non-terminal residue" evidence="8">
    <location>
        <position position="278"/>
    </location>
</feature>
<accession>A0AAD8XT91</accession>
<comment type="similarity">
    <text evidence="2 6">Belongs to the Mediator complex subunit 7 family.</text>
</comment>
<evidence type="ECO:0000313" key="8">
    <source>
        <dbReference type="EMBL" id="KAK1733068.1"/>
    </source>
</evidence>
<dbReference type="InterPro" id="IPR044888">
    <property type="entry name" value="Mediatior_Med7_sf"/>
</dbReference>
<dbReference type="GO" id="GO:0003712">
    <property type="term" value="F:transcription coregulator activity"/>
    <property type="evidence" value="ECO:0007669"/>
    <property type="project" value="InterPro"/>
</dbReference>
<keyword evidence="3 6" id="KW-0805">Transcription regulation</keyword>
<comment type="subunit">
    <text evidence="6">Component of the Mediator complex.</text>
</comment>